<reference evidence="2 3" key="2">
    <citation type="submission" date="2015-10" db="EMBL/GenBank/DDBJ databases">
        <title>Draft Genome Sequence of Prosthecomicrobium hirschii ATCC 27832.</title>
        <authorList>
            <person name="Daniel J."/>
            <person name="Givan S.A."/>
            <person name="Brun Y.V."/>
            <person name="Brown P.J."/>
        </authorList>
    </citation>
    <scope>NUCLEOTIDE SEQUENCE [LARGE SCALE GENOMIC DNA]</scope>
    <source>
        <strain evidence="2 3">16</strain>
    </source>
</reference>
<evidence type="ECO:0000313" key="2">
    <source>
        <dbReference type="EMBL" id="KPL52432.1"/>
    </source>
</evidence>
<dbReference type="AlphaFoldDB" id="A0A0P6VK93"/>
<name>A0A0P6VK93_9HYPH</name>
<dbReference type="RefSeq" id="WP_054358595.1">
    <property type="nucleotide sequence ID" value="NZ_LJYW01000001.1"/>
</dbReference>
<keyword evidence="3" id="KW-1185">Reference proteome</keyword>
<feature type="signal peptide" evidence="1">
    <location>
        <begin position="1"/>
        <end position="28"/>
    </location>
</feature>
<evidence type="ECO:0000256" key="1">
    <source>
        <dbReference type="SAM" id="SignalP"/>
    </source>
</evidence>
<gene>
    <name evidence="2" type="ORF">ABB55_09515</name>
</gene>
<organism evidence="2 3">
    <name type="scientific">Prosthecodimorpha hirschii</name>
    <dbReference type="NCBI Taxonomy" id="665126"/>
    <lineage>
        <taxon>Bacteria</taxon>
        <taxon>Pseudomonadati</taxon>
        <taxon>Pseudomonadota</taxon>
        <taxon>Alphaproteobacteria</taxon>
        <taxon>Hyphomicrobiales</taxon>
        <taxon>Ancalomicrobiaceae</taxon>
        <taxon>Prosthecodimorpha</taxon>
    </lineage>
</organism>
<proteinExistence type="predicted"/>
<dbReference type="EMBL" id="LJYW01000001">
    <property type="protein sequence ID" value="KPL52432.1"/>
    <property type="molecule type" value="Genomic_DNA"/>
</dbReference>
<dbReference type="Gene3D" id="3.10.450.50">
    <property type="match status" value="1"/>
</dbReference>
<keyword evidence="1" id="KW-0732">Signal</keyword>
<evidence type="ECO:0000313" key="3">
    <source>
        <dbReference type="Proteomes" id="UP000048984"/>
    </source>
</evidence>
<sequence>MHRRDFIVRIAVLVVAGAALVSVPPAHAAGKAPPPAPATAGPDEVVRNLYARYAAEAYDYRTNRKLAQRYFTAATLKLLDKVDAKSKKNEEPGIDYEPLIDGQDGEVKRLAVAIETATADTATVAATFVSFDAKMRVLFDLRLEKGAWRLEDIRGHDGSSLKAVATEYLKD</sequence>
<accession>A0A0P6VK93</accession>
<comment type="caution">
    <text evidence="2">The sequence shown here is derived from an EMBL/GenBank/DDBJ whole genome shotgun (WGS) entry which is preliminary data.</text>
</comment>
<feature type="chain" id="PRO_5006131590" evidence="1">
    <location>
        <begin position="29"/>
        <end position="171"/>
    </location>
</feature>
<dbReference type="Proteomes" id="UP000048984">
    <property type="component" value="Unassembled WGS sequence"/>
</dbReference>
<reference evidence="2 3" key="1">
    <citation type="submission" date="2015-09" db="EMBL/GenBank/DDBJ databases">
        <authorList>
            <person name="Jackson K.R."/>
            <person name="Lunt B.L."/>
            <person name="Fisher J.N.B."/>
            <person name="Gardner A.V."/>
            <person name="Bailey M.E."/>
            <person name="Deus L.M."/>
            <person name="Earl A.S."/>
            <person name="Gibby P.D."/>
            <person name="Hartmann K.A."/>
            <person name="Liu J.E."/>
            <person name="Manci A.M."/>
            <person name="Nielsen D.A."/>
            <person name="Solomon M.B."/>
            <person name="Breakwell D.P."/>
            <person name="Burnett S.H."/>
            <person name="Grose J.H."/>
        </authorList>
    </citation>
    <scope>NUCLEOTIDE SEQUENCE [LARGE SCALE GENOMIC DNA]</scope>
    <source>
        <strain evidence="2 3">16</strain>
    </source>
</reference>
<protein>
    <submittedName>
        <fullName evidence="2">Uncharacterized protein</fullName>
    </submittedName>
</protein>